<evidence type="ECO:0000256" key="3">
    <source>
        <dbReference type="ARBA" id="ARBA00022833"/>
    </source>
</evidence>
<feature type="compositionally biased region" description="Basic residues" evidence="5">
    <location>
        <begin position="454"/>
        <end position="464"/>
    </location>
</feature>
<dbReference type="RefSeq" id="XP_011494556.1">
    <property type="nucleotide sequence ID" value="XM_011496254.1"/>
</dbReference>
<name>A0AAJ6VLB0_9HYME</name>
<dbReference type="InterPro" id="IPR051964">
    <property type="entry name" value="Chaperone_stress_response"/>
</dbReference>
<dbReference type="Pfam" id="PF21884">
    <property type="entry name" value="ZUO1-like_ZHD"/>
    <property type="match status" value="1"/>
</dbReference>
<dbReference type="Pfam" id="PF00226">
    <property type="entry name" value="DnaJ"/>
    <property type="match status" value="1"/>
</dbReference>
<dbReference type="InterPro" id="IPR018253">
    <property type="entry name" value="DnaJ_domain_CS"/>
</dbReference>
<sequence length="643" mass="74773">MKCHYEVLEIPRDATNDDIKRAYHKLALKWHPDKNIDSQQEAKIQFQLIQQAYEVLSNARERKWYDSHRDDIVLSSAGDEDYKDNVLNLFKYFSTSCFNGYGDDENGFYTIYRRVFEKLATEDAPWVKGDSDDEIPGFGDSTTTYESLCRFYAYWRAYNTKRSYAWLDVFNLTDAPNRQGARLMERENKRIREKAKRERNEQVRSLVEFIKRRDKRISKFSKLLELKAEENKRKSQEHKKQQILKRQKELQEQKEPEWSKFSNIQPELNNIEAAITAEFGKESSDEESENSLYCVACTKIFKTHKAFSNHENSKKHKDNILVMKASMNEDDLLFDSEENENDDSEDINLLPTGTKFATGPEIPDFLLNVPTNSKDNENETKTSDEELISDSDLNSSERKADNIKIPNNKTFAKSATDGGYILDHSDIQTKEDGYDSDTPNEELFSGHEDEISAKSKKQKKKKNKNIQTPILEDSDDENRETDLLQGLSKKQRKKQHKERVLLDKLSSNTKSETSKSNVNIKKNPEKSTSSSSERNQDKVNESEESPQETISPLPEKKKGKKAKELRKAQRQAAGEARETNDRIRKVSQNTDIDQSCEHICATCKQQFPSKNKLFEHLRMTKHSVYKPVQELVDRIIKQKNKNF</sequence>
<dbReference type="Gene3D" id="1.10.287.110">
    <property type="entry name" value="DnaJ domain"/>
    <property type="match status" value="1"/>
</dbReference>
<feature type="compositionally biased region" description="Basic and acidic residues" evidence="5">
    <location>
        <begin position="444"/>
        <end position="453"/>
    </location>
</feature>
<dbReference type="Proteomes" id="UP000695007">
    <property type="component" value="Unplaced"/>
</dbReference>
<keyword evidence="3" id="KW-0862">Zinc</keyword>
<dbReference type="SMART" id="SM00271">
    <property type="entry name" value="DnaJ"/>
    <property type="match status" value="1"/>
</dbReference>
<dbReference type="SMART" id="SM00355">
    <property type="entry name" value="ZnF_C2H2"/>
    <property type="match status" value="2"/>
</dbReference>
<feature type="compositionally biased region" description="Basic and acidic residues" evidence="5">
    <location>
        <begin position="374"/>
        <end position="384"/>
    </location>
</feature>
<dbReference type="Pfam" id="PF12171">
    <property type="entry name" value="zf-C2H2_jaz"/>
    <property type="match status" value="1"/>
</dbReference>
<dbReference type="GO" id="GO:0005737">
    <property type="term" value="C:cytoplasm"/>
    <property type="evidence" value="ECO:0007669"/>
    <property type="project" value="TreeGrafter"/>
</dbReference>
<dbReference type="PROSITE" id="PS00636">
    <property type="entry name" value="DNAJ_1"/>
    <property type="match status" value="1"/>
</dbReference>
<dbReference type="AlphaFoldDB" id="A0AAJ6VLB0"/>
<evidence type="ECO:0000259" key="6">
    <source>
        <dbReference type="PROSITE" id="PS50076"/>
    </source>
</evidence>
<dbReference type="PROSITE" id="PS00028">
    <property type="entry name" value="ZINC_FINGER_C2H2_1"/>
    <property type="match status" value="2"/>
</dbReference>
<dbReference type="InterPro" id="IPR054076">
    <property type="entry name" value="ZUO1-like_ZHD"/>
</dbReference>
<dbReference type="InterPro" id="IPR036236">
    <property type="entry name" value="Znf_C2H2_sf"/>
</dbReference>
<evidence type="ECO:0000256" key="1">
    <source>
        <dbReference type="ARBA" id="ARBA00022723"/>
    </source>
</evidence>
<dbReference type="InterPro" id="IPR036869">
    <property type="entry name" value="J_dom_sf"/>
</dbReference>
<dbReference type="KEGG" id="csol:105359622"/>
<dbReference type="GeneID" id="105359622"/>
<keyword evidence="8" id="KW-1185">Reference proteome</keyword>
<dbReference type="Gene3D" id="3.30.160.60">
    <property type="entry name" value="Classic Zinc Finger"/>
    <property type="match status" value="1"/>
</dbReference>
<dbReference type="CDD" id="cd06257">
    <property type="entry name" value="DnaJ"/>
    <property type="match status" value="1"/>
</dbReference>
<dbReference type="PANTHER" id="PTHR44029">
    <property type="entry name" value="DNAJ HOMOLOG SUBFAMILY C MEMBER 21"/>
    <property type="match status" value="1"/>
</dbReference>
<feature type="domain" description="C2H2-type" evidence="7">
    <location>
        <begin position="598"/>
        <end position="627"/>
    </location>
</feature>
<evidence type="ECO:0000313" key="9">
    <source>
        <dbReference type="RefSeq" id="XP_011494556.1"/>
    </source>
</evidence>
<evidence type="ECO:0000259" key="7">
    <source>
        <dbReference type="PROSITE" id="PS50157"/>
    </source>
</evidence>
<evidence type="ECO:0000256" key="5">
    <source>
        <dbReference type="SAM" id="MobiDB-lite"/>
    </source>
</evidence>
<dbReference type="PRINTS" id="PR00625">
    <property type="entry name" value="JDOMAIN"/>
</dbReference>
<evidence type="ECO:0000256" key="2">
    <source>
        <dbReference type="ARBA" id="ARBA00022771"/>
    </source>
</evidence>
<gene>
    <name evidence="9" type="primary">LOC105359622</name>
</gene>
<dbReference type="GO" id="GO:0008270">
    <property type="term" value="F:zinc ion binding"/>
    <property type="evidence" value="ECO:0007669"/>
    <property type="project" value="UniProtKB-KW"/>
</dbReference>
<protein>
    <submittedName>
        <fullName evidence="9">DnaJ homolog subfamily C member 21</fullName>
    </submittedName>
</protein>
<feature type="region of interest" description="Disordered" evidence="5">
    <location>
        <begin position="230"/>
        <end position="258"/>
    </location>
</feature>
<feature type="region of interest" description="Disordered" evidence="5">
    <location>
        <begin position="360"/>
        <end position="401"/>
    </location>
</feature>
<feature type="domain" description="J" evidence="6">
    <location>
        <begin position="3"/>
        <end position="69"/>
    </location>
</feature>
<dbReference type="InterPro" id="IPR013087">
    <property type="entry name" value="Znf_C2H2_type"/>
</dbReference>
<dbReference type="PROSITE" id="PS50076">
    <property type="entry name" value="DNAJ_2"/>
    <property type="match status" value="1"/>
</dbReference>
<evidence type="ECO:0000256" key="4">
    <source>
        <dbReference type="PROSITE-ProRule" id="PRU00042"/>
    </source>
</evidence>
<evidence type="ECO:0000313" key="8">
    <source>
        <dbReference type="Proteomes" id="UP000695007"/>
    </source>
</evidence>
<reference evidence="9" key="1">
    <citation type="submission" date="2025-08" db="UniProtKB">
        <authorList>
            <consortium name="RefSeq"/>
        </authorList>
    </citation>
    <scope>IDENTIFICATION</scope>
</reference>
<accession>A0AAJ6VLB0</accession>
<feature type="region of interest" description="Disordered" evidence="5">
    <location>
        <begin position="426"/>
        <end position="588"/>
    </location>
</feature>
<keyword evidence="1" id="KW-0479">Metal-binding</keyword>
<dbReference type="PROSITE" id="PS50157">
    <property type="entry name" value="ZINC_FINGER_C2H2_2"/>
    <property type="match status" value="1"/>
</dbReference>
<feature type="compositionally biased region" description="Basic and acidic residues" evidence="5">
    <location>
        <begin position="575"/>
        <end position="584"/>
    </location>
</feature>
<keyword evidence="2 4" id="KW-0863">Zinc-finger</keyword>
<organism evidence="8 9">
    <name type="scientific">Ceratosolen solmsi marchali</name>
    <dbReference type="NCBI Taxonomy" id="326594"/>
    <lineage>
        <taxon>Eukaryota</taxon>
        <taxon>Metazoa</taxon>
        <taxon>Ecdysozoa</taxon>
        <taxon>Arthropoda</taxon>
        <taxon>Hexapoda</taxon>
        <taxon>Insecta</taxon>
        <taxon>Pterygota</taxon>
        <taxon>Neoptera</taxon>
        <taxon>Endopterygota</taxon>
        <taxon>Hymenoptera</taxon>
        <taxon>Apocrita</taxon>
        <taxon>Proctotrupomorpha</taxon>
        <taxon>Chalcidoidea</taxon>
        <taxon>Agaonidae</taxon>
        <taxon>Agaoninae</taxon>
        <taxon>Ceratosolen</taxon>
    </lineage>
</organism>
<dbReference type="InterPro" id="IPR022755">
    <property type="entry name" value="Znf_C2H2_jaz"/>
</dbReference>
<dbReference type="SUPFAM" id="SSF57667">
    <property type="entry name" value="beta-beta-alpha zinc fingers"/>
    <property type="match status" value="1"/>
</dbReference>
<dbReference type="PANTHER" id="PTHR44029:SF1">
    <property type="entry name" value="DNAJ HOMOLOG SUBFAMILY C MEMBER 21"/>
    <property type="match status" value="1"/>
</dbReference>
<proteinExistence type="predicted"/>
<feature type="compositionally biased region" description="Low complexity" evidence="5">
    <location>
        <begin position="506"/>
        <end position="517"/>
    </location>
</feature>
<dbReference type="SUPFAM" id="SSF46565">
    <property type="entry name" value="Chaperone J-domain"/>
    <property type="match status" value="1"/>
</dbReference>
<dbReference type="InterPro" id="IPR001623">
    <property type="entry name" value="DnaJ_domain"/>
</dbReference>